<dbReference type="SUPFAM" id="SSF53383">
    <property type="entry name" value="PLP-dependent transferases"/>
    <property type="match status" value="1"/>
</dbReference>
<keyword evidence="2 6" id="KW-0032">Aminotransferase</keyword>
<dbReference type="InterPro" id="IPR015422">
    <property type="entry name" value="PyrdxlP-dep_Trfase_small"/>
</dbReference>
<comment type="similarity">
    <text evidence="1">Belongs to the class-II pyridoxal-phosphate-dependent aminotransferase family. Histidinol-phosphate aminotransferase subfamily.</text>
</comment>
<comment type="caution">
    <text evidence="6">The sequence shown here is derived from an EMBL/GenBank/DDBJ whole genome shotgun (WGS) entry which is preliminary data.</text>
</comment>
<keyword evidence="3 6" id="KW-0808">Transferase</keyword>
<evidence type="ECO:0000256" key="2">
    <source>
        <dbReference type="ARBA" id="ARBA00022576"/>
    </source>
</evidence>
<reference evidence="6 7" key="1">
    <citation type="submission" date="2023-09" db="EMBL/GenBank/DDBJ databases">
        <authorList>
            <person name="Rey-Velasco X."/>
        </authorList>
    </citation>
    <scope>NUCLEOTIDE SEQUENCE [LARGE SCALE GENOMIC DNA]</scope>
    <source>
        <strain evidence="6 7">F363</strain>
    </source>
</reference>
<dbReference type="EMBL" id="JAVRHQ010000017">
    <property type="protein sequence ID" value="MDT0643812.1"/>
    <property type="molecule type" value="Genomic_DNA"/>
</dbReference>
<dbReference type="EC" id="2.6.1.9" evidence="6"/>
<evidence type="ECO:0000313" key="6">
    <source>
        <dbReference type="EMBL" id="MDT0643812.1"/>
    </source>
</evidence>
<dbReference type="RefSeq" id="WP_311535432.1">
    <property type="nucleotide sequence ID" value="NZ_JAVRHQ010000017.1"/>
</dbReference>
<dbReference type="InterPro" id="IPR015421">
    <property type="entry name" value="PyrdxlP-dep_Trfase_major"/>
</dbReference>
<evidence type="ECO:0000256" key="1">
    <source>
        <dbReference type="ARBA" id="ARBA00007970"/>
    </source>
</evidence>
<organism evidence="6 7">
    <name type="scientific">Autumnicola tepida</name>
    <dbReference type="NCBI Taxonomy" id="3075595"/>
    <lineage>
        <taxon>Bacteria</taxon>
        <taxon>Pseudomonadati</taxon>
        <taxon>Bacteroidota</taxon>
        <taxon>Flavobacteriia</taxon>
        <taxon>Flavobacteriales</taxon>
        <taxon>Flavobacteriaceae</taxon>
        <taxon>Autumnicola</taxon>
    </lineage>
</organism>
<evidence type="ECO:0000256" key="3">
    <source>
        <dbReference type="ARBA" id="ARBA00022679"/>
    </source>
</evidence>
<keyword evidence="4" id="KW-0663">Pyridoxal phosphate</keyword>
<dbReference type="InterPro" id="IPR015424">
    <property type="entry name" value="PyrdxlP-dep_Trfase"/>
</dbReference>
<evidence type="ECO:0000259" key="5">
    <source>
        <dbReference type="Pfam" id="PF00155"/>
    </source>
</evidence>
<dbReference type="PANTHER" id="PTHR43643">
    <property type="entry name" value="HISTIDINOL-PHOSPHATE AMINOTRANSFERASE 2"/>
    <property type="match status" value="1"/>
</dbReference>
<proteinExistence type="inferred from homology"/>
<sequence length="396" mass="44316">MKTSSNARRDWIKKSLLSLGAVAVAPHVVWSRRVENAIGNNSKFLFHNTHFNEYTPPRFPDLNSLKARLMWNENPHGPSKKAAEVFQKEVWGGNHYSWQSLGDLSAKIAEKEGVKPEQVMMGPGSSDLLEKTALVFFQHGGNVVSADPSYMSLVSVAKAAGGSWKSIKLTPDYQHDLDAMEEAIDSETRLVYITNPNNPTATITDAGKLMDFCRRVSKKVPVFIDEAYIELSDAGMENSMAPLVAENKNVLVSRTFSKIHGMAGLRIGYMIGKQETLDSINEITRGGMGVTGPSIAAASAGMDDAEFLDSCRTKLIESRNYFTDYLESRNIDYMPSQTNFVIFPLEMAGDEFLNQVYEREMAVRAFKFWDQDWCRVSMGKMEEMKLFTEALDEILV</sequence>
<dbReference type="CDD" id="cd00609">
    <property type="entry name" value="AAT_like"/>
    <property type="match status" value="1"/>
</dbReference>
<protein>
    <submittedName>
        <fullName evidence="6">Histidinol-phosphate transaminase</fullName>
        <ecNumber evidence="6">2.6.1.9</ecNumber>
    </submittedName>
</protein>
<dbReference type="InterPro" id="IPR050106">
    <property type="entry name" value="HistidinolP_aminotransfase"/>
</dbReference>
<dbReference type="InterPro" id="IPR004839">
    <property type="entry name" value="Aminotransferase_I/II_large"/>
</dbReference>
<dbReference type="Proteomes" id="UP001262889">
    <property type="component" value="Unassembled WGS sequence"/>
</dbReference>
<dbReference type="PANTHER" id="PTHR43643:SF3">
    <property type="entry name" value="HISTIDINOL-PHOSPHATE AMINOTRANSFERASE"/>
    <property type="match status" value="1"/>
</dbReference>
<accession>A0ABU3CC67</accession>
<dbReference type="Pfam" id="PF00155">
    <property type="entry name" value="Aminotran_1_2"/>
    <property type="match status" value="1"/>
</dbReference>
<keyword evidence="7" id="KW-1185">Reference proteome</keyword>
<dbReference type="Gene3D" id="3.40.640.10">
    <property type="entry name" value="Type I PLP-dependent aspartate aminotransferase-like (Major domain)"/>
    <property type="match status" value="1"/>
</dbReference>
<evidence type="ECO:0000313" key="7">
    <source>
        <dbReference type="Proteomes" id="UP001262889"/>
    </source>
</evidence>
<evidence type="ECO:0000256" key="4">
    <source>
        <dbReference type="ARBA" id="ARBA00022898"/>
    </source>
</evidence>
<name>A0ABU3CC67_9FLAO</name>
<dbReference type="Gene3D" id="3.90.1150.10">
    <property type="entry name" value="Aspartate Aminotransferase, domain 1"/>
    <property type="match status" value="1"/>
</dbReference>
<gene>
    <name evidence="6" type="ORF">RM553_13305</name>
</gene>
<feature type="domain" description="Aminotransferase class I/classII large" evidence="5">
    <location>
        <begin position="72"/>
        <end position="390"/>
    </location>
</feature>
<dbReference type="GO" id="GO:0004400">
    <property type="term" value="F:histidinol-phosphate transaminase activity"/>
    <property type="evidence" value="ECO:0007669"/>
    <property type="project" value="UniProtKB-EC"/>
</dbReference>